<protein>
    <submittedName>
        <fullName evidence="11">ABC transporter ATP-binding protein/peptidase</fullName>
    </submittedName>
</protein>
<evidence type="ECO:0000256" key="8">
    <source>
        <dbReference type="SAM" id="Phobius"/>
    </source>
</evidence>
<name>R2T2L8_9ENTE</name>
<reference evidence="11 13" key="1">
    <citation type="submission" date="2013-02" db="EMBL/GenBank/DDBJ databases">
        <title>The Genome Sequence of Enterococcus moraviensis BAA-383.</title>
        <authorList>
            <consortium name="The Broad Institute Genome Sequencing Platform"/>
            <consortium name="The Broad Institute Genome Sequencing Center for Infectious Disease"/>
            <person name="Earl A.M."/>
            <person name="Gilmore M.S."/>
            <person name="Lebreton F."/>
            <person name="Walker B."/>
            <person name="Young S.K."/>
            <person name="Zeng Q."/>
            <person name="Gargeya S."/>
            <person name="Fitzgerald M."/>
            <person name="Haas B."/>
            <person name="Abouelleil A."/>
            <person name="Alvarado L."/>
            <person name="Arachchi H.M."/>
            <person name="Berlin A.M."/>
            <person name="Chapman S.B."/>
            <person name="Dewar J."/>
            <person name="Goldberg J."/>
            <person name="Griggs A."/>
            <person name="Gujja S."/>
            <person name="Hansen M."/>
            <person name="Howarth C."/>
            <person name="Imamovic A."/>
            <person name="Larimer J."/>
            <person name="McCowan C."/>
            <person name="Murphy C."/>
            <person name="Neiman D."/>
            <person name="Pearson M."/>
            <person name="Priest M."/>
            <person name="Roberts A."/>
            <person name="Saif S."/>
            <person name="Shea T."/>
            <person name="Sisk P."/>
            <person name="Sykes S."/>
            <person name="Wortman J."/>
            <person name="Nusbaum C."/>
            <person name="Birren B."/>
        </authorList>
    </citation>
    <scope>NUCLEOTIDE SEQUENCE [LARGE SCALE GENOMIC DNA]</scope>
    <source>
        <strain evidence="11 13">ATCC BAA-383</strain>
    </source>
</reference>
<dbReference type="AlphaFoldDB" id="R2T2L8"/>
<dbReference type="Proteomes" id="UP000014157">
    <property type="component" value="Unassembled WGS sequence"/>
</dbReference>
<dbReference type="Gene3D" id="3.40.50.300">
    <property type="entry name" value="P-loop containing nucleotide triphosphate hydrolases"/>
    <property type="match status" value="1"/>
</dbReference>
<feature type="domain" description="ABC transporter" evidence="9">
    <location>
        <begin position="355"/>
        <end position="589"/>
    </location>
</feature>
<dbReference type="EMBL" id="AJAS01000013">
    <property type="protein sequence ID" value="EOI01663.1"/>
    <property type="molecule type" value="Genomic_DNA"/>
</dbReference>
<feature type="transmembrane region" description="Helical" evidence="8">
    <location>
        <begin position="177"/>
        <end position="195"/>
    </location>
</feature>
<evidence type="ECO:0000313" key="12">
    <source>
        <dbReference type="EMBL" id="EOT73802.1"/>
    </source>
</evidence>
<dbReference type="FunFam" id="3.40.50.300:FF:000287">
    <property type="entry name" value="Multidrug ABC transporter ATP-binding protein"/>
    <property type="match status" value="1"/>
</dbReference>
<dbReference type="GO" id="GO:0005524">
    <property type="term" value="F:ATP binding"/>
    <property type="evidence" value="ECO:0007669"/>
    <property type="project" value="UniProtKB-KW"/>
</dbReference>
<feature type="transmembrane region" description="Helical" evidence="8">
    <location>
        <begin position="73"/>
        <end position="100"/>
    </location>
</feature>
<comment type="caution">
    <text evidence="11">The sequence shown here is derived from an EMBL/GenBank/DDBJ whole genome shotgun (WGS) entry which is preliminary data.</text>
</comment>
<sequence>MEEKYESEWTKSVPIKEQISIVKRLLKFARPFRGTFLTAIVFALVLAIINIILPRIIQTFMDDYLTPKTATNQVILFFAGLYLFGVVVKSIIWFFQWFLYSTASLKTYQYIRVKLFEKLQTLGMRYFDQTPAGSIVSRVTNDTETLFEFWYVFLMVLTGIFAVVSSFIAMFQISGKIALYNLIFLPILLIVIWYYQKFSSRIYRSMREKLSQLNTKLNEYISGMQIIQQFRQEHRLEKEFEETNNDYLRTRFSMIRTNSLLLGPIINFLYTLAIGLTLTLFGYDALHSPVEVGLIYAFVTYVQAFFNPMTQMMDFLSVFTDGMVAGSRILKIFDNEELTPQQKVGANAEIIHGKIEFRNVSFSYDGKNNVLKNISFVANPGETVALIGHTGSGKSSIINVLMRFYEFYEGEILIDDRDIRDYPLPELRKKLGLVLQDAFMFYGDIAGNIRMLNPEITDEQIKTAAEFVQADRFIETLPKKYHAKVIERGASYSSGQRQLISFARTIVTDPKILVLDEATANIDTETEGLIQEGLANMRQGRTTIAIAHRLSTIRDANLILVLDRGRIVERGNHEQLLVQNGLYADMYKLQNSEG</sequence>
<dbReference type="GO" id="GO:0016887">
    <property type="term" value="F:ATP hydrolysis activity"/>
    <property type="evidence" value="ECO:0007669"/>
    <property type="project" value="InterPro"/>
</dbReference>
<dbReference type="Proteomes" id="UP000013781">
    <property type="component" value="Unassembled WGS sequence"/>
</dbReference>
<dbReference type="PROSITE" id="PS50893">
    <property type="entry name" value="ABC_TRANSPORTER_2"/>
    <property type="match status" value="1"/>
</dbReference>
<dbReference type="CDD" id="cd03254">
    <property type="entry name" value="ABCC_Glucan_exporter_like"/>
    <property type="match status" value="1"/>
</dbReference>
<feature type="transmembrane region" description="Helical" evidence="8">
    <location>
        <begin position="34"/>
        <end position="53"/>
    </location>
</feature>
<keyword evidence="3 8" id="KW-0812">Transmembrane</keyword>
<keyword evidence="6 8" id="KW-1133">Transmembrane helix</keyword>
<dbReference type="InterPro" id="IPR003593">
    <property type="entry name" value="AAA+_ATPase"/>
</dbReference>
<dbReference type="InterPro" id="IPR036640">
    <property type="entry name" value="ABC1_TM_sf"/>
</dbReference>
<accession>R2T2L8</accession>
<dbReference type="RefSeq" id="WP_010764463.1">
    <property type="nucleotide sequence ID" value="NZ_ASWB01000001.1"/>
</dbReference>
<evidence type="ECO:0000256" key="2">
    <source>
        <dbReference type="ARBA" id="ARBA00022448"/>
    </source>
</evidence>
<dbReference type="PROSITE" id="PS00211">
    <property type="entry name" value="ABC_TRANSPORTER_1"/>
    <property type="match status" value="1"/>
</dbReference>
<dbReference type="InterPro" id="IPR017871">
    <property type="entry name" value="ABC_transporter-like_CS"/>
</dbReference>
<feature type="transmembrane region" description="Helical" evidence="8">
    <location>
        <begin position="259"/>
        <end position="283"/>
    </location>
</feature>
<evidence type="ECO:0000256" key="1">
    <source>
        <dbReference type="ARBA" id="ARBA00004651"/>
    </source>
</evidence>
<feature type="transmembrane region" description="Helical" evidence="8">
    <location>
        <begin position="149"/>
        <end position="171"/>
    </location>
</feature>
<dbReference type="InterPro" id="IPR039421">
    <property type="entry name" value="Type_1_exporter"/>
</dbReference>
<dbReference type="PROSITE" id="PS50929">
    <property type="entry name" value="ABC_TM1F"/>
    <property type="match status" value="1"/>
</dbReference>
<evidence type="ECO:0000313" key="14">
    <source>
        <dbReference type="Proteomes" id="UP000014157"/>
    </source>
</evidence>
<dbReference type="GO" id="GO:0015421">
    <property type="term" value="F:ABC-type oligopeptide transporter activity"/>
    <property type="evidence" value="ECO:0007669"/>
    <property type="project" value="TreeGrafter"/>
</dbReference>
<dbReference type="Pfam" id="PF00664">
    <property type="entry name" value="ABC_membrane"/>
    <property type="match status" value="1"/>
</dbReference>
<dbReference type="CDD" id="cd18544">
    <property type="entry name" value="ABC_6TM_TmrA_like"/>
    <property type="match status" value="1"/>
</dbReference>
<evidence type="ECO:0000256" key="4">
    <source>
        <dbReference type="ARBA" id="ARBA00022741"/>
    </source>
</evidence>
<keyword evidence="4" id="KW-0547">Nucleotide-binding</keyword>
<dbReference type="HOGENOM" id="CLU_000604_84_4_9"/>
<dbReference type="SUPFAM" id="SSF90123">
    <property type="entry name" value="ABC transporter transmembrane region"/>
    <property type="match status" value="1"/>
</dbReference>
<keyword evidence="2" id="KW-0813">Transport</keyword>
<proteinExistence type="predicted"/>
<keyword evidence="14" id="KW-1185">Reference proteome</keyword>
<evidence type="ECO:0000256" key="6">
    <source>
        <dbReference type="ARBA" id="ARBA00022989"/>
    </source>
</evidence>
<evidence type="ECO:0000313" key="13">
    <source>
        <dbReference type="Proteomes" id="UP000013781"/>
    </source>
</evidence>
<evidence type="ECO:0000256" key="5">
    <source>
        <dbReference type="ARBA" id="ARBA00022840"/>
    </source>
</evidence>
<dbReference type="PATRIC" id="fig|1158609.3.peg.1025"/>
<feature type="transmembrane region" description="Helical" evidence="8">
    <location>
        <begin position="289"/>
        <end position="306"/>
    </location>
</feature>
<dbReference type="SUPFAM" id="SSF52540">
    <property type="entry name" value="P-loop containing nucleoside triphosphate hydrolases"/>
    <property type="match status" value="1"/>
</dbReference>
<dbReference type="Gene3D" id="1.20.1560.10">
    <property type="entry name" value="ABC transporter type 1, transmembrane domain"/>
    <property type="match status" value="1"/>
</dbReference>
<dbReference type="GO" id="GO:0005886">
    <property type="term" value="C:plasma membrane"/>
    <property type="evidence" value="ECO:0007669"/>
    <property type="project" value="UniProtKB-SubCell"/>
</dbReference>
<dbReference type="PANTHER" id="PTHR43394">
    <property type="entry name" value="ATP-DEPENDENT PERMEASE MDL1, MITOCHONDRIAL"/>
    <property type="match status" value="1"/>
</dbReference>
<dbReference type="OrthoDB" id="9770415at2"/>
<feature type="domain" description="ABC transmembrane type-1" evidence="10">
    <location>
        <begin position="37"/>
        <end position="321"/>
    </location>
</feature>
<keyword evidence="5 11" id="KW-0067">ATP-binding</keyword>
<dbReference type="EMBL" id="ASWB01000001">
    <property type="protein sequence ID" value="EOT73802.1"/>
    <property type="molecule type" value="Genomic_DNA"/>
</dbReference>
<reference evidence="12 14" key="2">
    <citation type="submission" date="2013-03" db="EMBL/GenBank/DDBJ databases">
        <title>The Genome Sequence of Enterococcus moraviensis BAA-383 (PacBio/Illumina hybrid assembly).</title>
        <authorList>
            <consortium name="The Broad Institute Genomics Platform"/>
            <consortium name="The Broad Institute Genome Sequencing Center for Infectious Disease"/>
            <person name="Earl A."/>
            <person name="Russ C."/>
            <person name="Gilmore M."/>
            <person name="Surin D."/>
            <person name="Walker B."/>
            <person name="Young S."/>
            <person name="Zeng Q."/>
            <person name="Gargeya S."/>
            <person name="Fitzgerald M."/>
            <person name="Haas B."/>
            <person name="Abouelleil A."/>
            <person name="Allen A.W."/>
            <person name="Alvarado L."/>
            <person name="Arachchi H.M."/>
            <person name="Berlin A.M."/>
            <person name="Chapman S.B."/>
            <person name="Gainer-Dewar J."/>
            <person name="Goldberg J."/>
            <person name="Griggs A."/>
            <person name="Gujja S."/>
            <person name="Hansen M."/>
            <person name="Howarth C."/>
            <person name="Imamovic A."/>
            <person name="Ireland A."/>
            <person name="Larimer J."/>
            <person name="McCowan C."/>
            <person name="Murphy C."/>
            <person name="Pearson M."/>
            <person name="Poon T.W."/>
            <person name="Priest M."/>
            <person name="Roberts A."/>
            <person name="Saif S."/>
            <person name="Shea T."/>
            <person name="Sisk P."/>
            <person name="Sykes S."/>
            <person name="Wortman J."/>
            <person name="Nusbaum C."/>
            <person name="Birren B."/>
        </authorList>
    </citation>
    <scope>NUCLEOTIDE SEQUENCE [LARGE SCALE GENOMIC DNA]</scope>
    <source>
        <strain evidence="12 14">ATCC BAA-383</strain>
    </source>
</reference>
<gene>
    <name evidence="12" type="ORF">I586_00796</name>
    <name evidence="11" type="ORF">UAY_01071</name>
</gene>
<dbReference type="InterPro" id="IPR011527">
    <property type="entry name" value="ABC1_TM_dom"/>
</dbReference>
<organism evidence="11 13">
    <name type="scientific">Enterococcus moraviensis ATCC BAA-383</name>
    <dbReference type="NCBI Taxonomy" id="1158609"/>
    <lineage>
        <taxon>Bacteria</taxon>
        <taxon>Bacillati</taxon>
        <taxon>Bacillota</taxon>
        <taxon>Bacilli</taxon>
        <taxon>Lactobacillales</taxon>
        <taxon>Enterococcaceae</taxon>
        <taxon>Enterococcus</taxon>
    </lineage>
</organism>
<evidence type="ECO:0000256" key="7">
    <source>
        <dbReference type="ARBA" id="ARBA00023136"/>
    </source>
</evidence>
<evidence type="ECO:0000313" key="11">
    <source>
        <dbReference type="EMBL" id="EOI01663.1"/>
    </source>
</evidence>
<dbReference type="eggNOG" id="COG1132">
    <property type="taxonomic scope" value="Bacteria"/>
</dbReference>
<dbReference type="Pfam" id="PF00005">
    <property type="entry name" value="ABC_tran"/>
    <property type="match status" value="1"/>
</dbReference>
<evidence type="ECO:0000256" key="3">
    <source>
        <dbReference type="ARBA" id="ARBA00022692"/>
    </source>
</evidence>
<keyword evidence="7 8" id="KW-0472">Membrane</keyword>
<dbReference type="InterPro" id="IPR003439">
    <property type="entry name" value="ABC_transporter-like_ATP-bd"/>
</dbReference>
<dbReference type="SMART" id="SM00382">
    <property type="entry name" value="AAA"/>
    <property type="match status" value="1"/>
</dbReference>
<dbReference type="InterPro" id="IPR027417">
    <property type="entry name" value="P-loop_NTPase"/>
</dbReference>
<comment type="subcellular location">
    <subcellularLocation>
        <location evidence="1">Cell membrane</location>
        <topology evidence="1">Multi-pass membrane protein</topology>
    </subcellularLocation>
</comment>
<evidence type="ECO:0000259" key="9">
    <source>
        <dbReference type="PROSITE" id="PS50893"/>
    </source>
</evidence>
<evidence type="ECO:0000259" key="10">
    <source>
        <dbReference type="PROSITE" id="PS50929"/>
    </source>
</evidence>
<dbReference type="STRING" id="155617.RV09_GL001283"/>
<dbReference type="PANTHER" id="PTHR43394:SF1">
    <property type="entry name" value="ATP-BINDING CASSETTE SUB-FAMILY B MEMBER 10, MITOCHONDRIAL"/>
    <property type="match status" value="1"/>
</dbReference>